<keyword evidence="10" id="KW-1185">Reference proteome</keyword>
<comment type="cofactor">
    <cofactor evidence="1">
        <name>Ca(2+)</name>
        <dbReference type="ChEBI" id="CHEBI:29108"/>
    </cofactor>
</comment>
<dbReference type="InterPro" id="IPR011013">
    <property type="entry name" value="Gal_mutarotase_sf_dom"/>
</dbReference>
<dbReference type="SUPFAM" id="SSF74650">
    <property type="entry name" value="Galactose mutarotase-like"/>
    <property type="match status" value="1"/>
</dbReference>
<reference evidence="9 10" key="1">
    <citation type="submission" date="2022-01" db="EMBL/GenBank/DDBJ databases">
        <title>Labilibaculum sp. nov, a marine bacterium isolated from Antarctica.</title>
        <authorList>
            <person name="Dai W."/>
        </authorList>
    </citation>
    <scope>NUCLEOTIDE SEQUENCE [LARGE SCALE GENOMIC DNA]</scope>
    <source>
        <strain evidence="9 10">DW002</strain>
    </source>
</reference>
<gene>
    <name evidence="9" type="ORF">L3049_14855</name>
</gene>
<dbReference type="Pfam" id="PF01263">
    <property type="entry name" value="Aldose_epim"/>
    <property type="match status" value="1"/>
</dbReference>
<dbReference type="NCBIfam" id="NF008277">
    <property type="entry name" value="PRK11055.1"/>
    <property type="match status" value="1"/>
</dbReference>
<evidence type="ECO:0000313" key="10">
    <source>
        <dbReference type="Proteomes" id="UP001528920"/>
    </source>
</evidence>
<dbReference type="InterPro" id="IPR015443">
    <property type="entry name" value="Aldose_1-epimerase"/>
</dbReference>
<dbReference type="EMBL" id="JAKJSC010000003">
    <property type="protein sequence ID" value="MDE5419278.1"/>
    <property type="molecule type" value="Genomic_DNA"/>
</dbReference>
<organism evidence="9 10">
    <name type="scientific">Paralabilibaculum antarcticum</name>
    <dbReference type="NCBI Taxonomy" id="2912572"/>
    <lineage>
        <taxon>Bacteria</taxon>
        <taxon>Pseudomonadati</taxon>
        <taxon>Bacteroidota</taxon>
        <taxon>Bacteroidia</taxon>
        <taxon>Marinilabiliales</taxon>
        <taxon>Marinifilaceae</taxon>
        <taxon>Paralabilibaculum</taxon>
    </lineage>
</organism>
<evidence type="ECO:0000256" key="4">
    <source>
        <dbReference type="ARBA" id="ARBA00011245"/>
    </source>
</evidence>
<evidence type="ECO:0000256" key="2">
    <source>
        <dbReference type="ARBA" id="ARBA00005028"/>
    </source>
</evidence>
<comment type="subunit">
    <text evidence="4">Monomer.</text>
</comment>
<dbReference type="PIRSF" id="PIRSF005096">
    <property type="entry name" value="GALM"/>
    <property type="match status" value="1"/>
</dbReference>
<comment type="similarity">
    <text evidence="3 8">Belongs to the aldose epimerase family.</text>
</comment>
<comment type="caution">
    <text evidence="9">The sequence shown here is derived from an EMBL/GenBank/DDBJ whole genome shotgun (WGS) entry which is preliminary data.</text>
</comment>
<dbReference type="PANTHER" id="PTHR10091:SF0">
    <property type="entry name" value="GALACTOSE MUTAROTASE"/>
    <property type="match status" value="1"/>
</dbReference>
<evidence type="ECO:0000256" key="8">
    <source>
        <dbReference type="PIRNR" id="PIRNR005096"/>
    </source>
</evidence>
<keyword evidence="7 8" id="KW-0119">Carbohydrate metabolism</keyword>
<comment type="catalytic activity">
    <reaction evidence="8">
        <text>alpha-D-glucose = beta-D-glucose</text>
        <dbReference type="Rhea" id="RHEA:10264"/>
        <dbReference type="ChEBI" id="CHEBI:15903"/>
        <dbReference type="ChEBI" id="CHEBI:17925"/>
        <dbReference type="EC" id="5.1.3.3"/>
    </reaction>
</comment>
<comment type="pathway">
    <text evidence="2 8">Carbohydrate metabolism; hexose metabolism.</text>
</comment>
<keyword evidence="6 8" id="KW-0413">Isomerase</keyword>
<protein>
    <recommendedName>
        <fullName evidence="8">Aldose 1-epimerase</fullName>
        <ecNumber evidence="8">5.1.3.3</ecNumber>
    </recommendedName>
</protein>
<evidence type="ECO:0000256" key="7">
    <source>
        <dbReference type="ARBA" id="ARBA00023277"/>
    </source>
</evidence>
<dbReference type="InterPro" id="IPR047215">
    <property type="entry name" value="Galactose_mutarotase-like"/>
</dbReference>
<dbReference type="RefSeq" id="WP_275110608.1">
    <property type="nucleotide sequence ID" value="NZ_JAKJSC010000003.1"/>
</dbReference>
<name>A0ABT5VXP7_9BACT</name>
<dbReference type="InterPro" id="IPR008183">
    <property type="entry name" value="Aldose_1/G6P_1-epimerase"/>
</dbReference>
<evidence type="ECO:0000313" key="9">
    <source>
        <dbReference type="EMBL" id="MDE5419278.1"/>
    </source>
</evidence>
<dbReference type="Proteomes" id="UP001528920">
    <property type="component" value="Unassembled WGS sequence"/>
</dbReference>
<evidence type="ECO:0000256" key="1">
    <source>
        <dbReference type="ARBA" id="ARBA00001913"/>
    </source>
</evidence>
<dbReference type="EC" id="5.1.3.3" evidence="8"/>
<sequence>MRAYTLKNKNIEITFIERGGQITSIKVPDAKGNIEDVVVGYDSMDEILAGDGYFGALCGRYANRIVGGKFEIEGEKFQLDCNNETNHLHGGVNGFNSKNWTVTPITLDKFVQAYKLSLTSEDGEEKYPGKLEVSVIYGVTEDNQFVIEYEAETSKPTIINLTSHAYFNLHGAGKASAENHTLQLNASNYTPISAELGTVSGEITPVVGTPFDFTSAKTVKSACDTDHEQINMISGIDHNFVLNNCDGSTKLVGTLCDPVSGRKMEVYTDQPGIQIYTGAHFDGSETGKNGAPIEACAGIAMETQIFPDSPNHDHYPNAELKPGEKYKHVCIYKFC</sequence>
<accession>A0ABT5VXP7</accession>
<dbReference type="Gene3D" id="2.70.98.10">
    <property type="match status" value="1"/>
</dbReference>
<dbReference type="InterPro" id="IPR014718">
    <property type="entry name" value="GH-type_carb-bd"/>
</dbReference>
<evidence type="ECO:0000256" key="6">
    <source>
        <dbReference type="ARBA" id="ARBA00023235"/>
    </source>
</evidence>
<dbReference type="CDD" id="cd09019">
    <property type="entry name" value="galactose_mutarotase_like"/>
    <property type="match status" value="1"/>
</dbReference>
<evidence type="ECO:0000256" key="5">
    <source>
        <dbReference type="ARBA" id="ARBA00022837"/>
    </source>
</evidence>
<dbReference type="PANTHER" id="PTHR10091">
    <property type="entry name" value="ALDOSE-1-EPIMERASE"/>
    <property type="match status" value="1"/>
</dbReference>
<evidence type="ECO:0000256" key="3">
    <source>
        <dbReference type="ARBA" id="ARBA00006206"/>
    </source>
</evidence>
<keyword evidence="5" id="KW-0106">Calcium</keyword>
<proteinExistence type="inferred from homology"/>